<dbReference type="EMBL" id="JARJCM010000156">
    <property type="protein sequence ID" value="KAJ7025291.1"/>
    <property type="molecule type" value="Genomic_DNA"/>
</dbReference>
<name>A0AAD6SCF8_9AGAR</name>
<protein>
    <submittedName>
        <fullName evidence="2">Uncharacterized protein</fullName>
    </submittedName>
</protein>
<accession>A0AAD6SCF8</accession>
<evidence type="ECO:0000313" key="3">
    <source>
        <dbReference type="Proteomes" id="UP001218188"/>
    </source>
</evidence>
<dbReference type="AlphaFoldDB" id="A0AAD6SCF8"/>
<gene>
    <name evidence="2" type="ORF">C8F04DRAFT_1269416</name>
</gene>
<comment type="caution">
    <text evidence="2">The sequence shown here is derived from an EMBL/GenBank/DDBJ whole genome shotgun (WGS) entry which is preliminary data.</text>
</comment>
<keyword evidence="3" id="KW-1185">Reference proteome</keyword>
<proteinExistence type="predicted"/>
<sequence>MPNSSTPAAPFEFTQVKHSKPVPINASTDGTITRHVLIGLRLNLIRLVTAVRSSAHVDIDRESKAAGRVRRHVAPPRRPRALPARLAAYAALFRSFPPSAHSPLQQRHLQRRVPLRKKDLHLKSAMMACALMCPEDVSIWLRWAVSSASASPPTPAFHLFAIPITFISQPRQNGGAFAYSFNLPLCAREHHSWLPRSHRTRSYLPLRDGSFVKGFILRRCVHFEWMAARDKRRTLRECAWVPCLHARVVHISPPKFGIAIARLGRCASFYSDTPISFGVSARLHPRRATDLLILHLSGSSGMRVEATPPPFPSPPAFVLPLTLTISLPFISFPFTSIAMSCSLSPCAHVSVSFMGSSGRGRGRWAGVRMRRAATFYATYPMAAPRPPQPPNARSSNTPLKKDTYEYEFHMQPLADDIVVRLKEWLRARILKSSFCRYTARRTDEDGSATHQKEDWHGTPSSVVQV</sequence>
<evidence type="ECO:0000313" key="2">
    <source>
        <dbReference type="EMBL" id="KAJ7025291.1"/>
    </source>
</evidence>
<reference evidence="2" key="1">
    <citation type="submission" date="2023-03" db="EMBL/GenBank/DDBJ databases">
        <title>Massive genome expansion in bonnet fungi (Mycena s.s.) driven by repeated elements and novel gene families across ecological guilds.</title>
        <authorList>
            <consortium name="Lawrence Berkeley National Laboratory"/>
            <person name="Harder C.B."/>
            <person name="Miyauchi S."/>
            <person name="Viragh M."/>
            <person name="Kuo A."/>
            <person name="Thoen E."/>
            <person name="Andreopoulos B."/>
            <person name="Lu D."/>
            <person name="Skrede I."/>
            <person name="Drula E."/>
            <person name="Henrissat B."/>
            <person name="Morin E."/>
            <person name="Kohler A."/>
            <person name="Barry K."/>
            <person name="LaButti K."/>
            <person name="Morin E."/>
            <person name="Salamov A."/>
            <person name="Lipzen A."/>
            <person name="Mereny Z."/>
            <person name="Hegedus B."/>
            <person name="Baldrian P."/>
            <person name="Stursova M."/>
            <person name="Weitz H."/>
            <person name="Taylor A."/>
            <person name="Grigoriev I.V."/>
            <person name="Nagy L.G."/>
            <person name="Martin F."/>
            <person name="Kauserud H."/>
        </authorList>
    </citation>
    <scope>NUCLEOTIDE SEQUENCE</scope>
    <source>
        <strain evidence="2">CBHHK200</strain>
    </source>
</reference>
<organism evidence="2 3">
    <name type="scientific">Mycena alexandri</name>
    <dbReference type="NCBI Taxonomy" id="1745969"/>
    <lineage>
        <taxon>Eukaryota</taxon>
        <taxon>Fungi</taxon>
        <taxon>Dikarya</taxon>
        <taxon>Basidiomycota</taxon>
        <taxon>Agaricomycotina</taxon>
        <taxon>Agaricomycetes</taxon>
        <taxon>Agaricomycetidae</taxon>
        <taxon>Agaricales</taxon>
        <taxon>Marasmiineae</taxon>
        <taxon>Mycenaceae</taxon>
        <taxon>Mycena</taxon>
    </lineage>
</organism>
<evidence type="ECO:0000256" key="1">
    <source>
        <dbReference type="SAM" id="MobiDB-lite"/>
    </source>
</evidence>
<feature type="region of interest" description="Disordered" evidence="1">
    <location>
        <begin position="442"/>
        <end position="465"/>
    </location>
</feature>
<dbReference type="Proteomes" id="UP001218188">
    <property type="component" value="Unassembled WGS sequence"/>
</dbReference>